<evidence type="ECO:0000256" key="1">
    <source>
        <dbReference type="SAM" id="MobiDB-lite"/>
    </source>
</evidence>
<feature type="region of interest" description="Disordered" evidence="1">
    <location>
        <begin position="35"/>
        <end position="61"/>
    </location>
</feature>
<accession>A0A9P6NBF6</accession>
<keyword evidence="3" id="KW-1185">Reference proteome</keyword>
<protein>
    <submittedName>
        <fullName evidence="2">Uncharacterized protein</fullName>
    </submittedName>
</protein>
<feature type="compositionally biased region" description="Polar residues" evidence="1">
    <location>
        <begin position="46"/>
        <end position="61"/>
    </location>
</feature>
<dbReference type="AlphaFoldDB" id="A0A9P6NBF6"/>
<proteinExistence type="predicted"/>
<dbReference type="EMBL" id="MU167329">
    <property type="protein sequence ID" value="KAG0143054.1"/>
    <property type="molecule type" value="Genomic_DNA"/>
</dbReference>
<evidence type="ECO:0000313" key="3">
    <source>
        <dbReference type="Proteomes" id="UP000886653"/>
    </source>
</evidence>
<reference evidence="2" key="1">
    <citation type="submission" date="2013-11" db="EMBL/GenBank/DDBJ databases">
        <title>Genome sequence of the fusiform rust pathogen reveals effectors for host alternation and coevolution with pine.</title>
        <authorList>
            <consortium name="DOE Joint Genome Institute"/>
            <person name="Smith K."/>
            <person name="Pendleton A."/>
            <person name="Kubisiak T."/>
            <person name="Anderson C."/>
            <person name="Salamov A."/>
            <person name="Aerts A."/>
            <person name="Riley R."/>
            <person name="Clum A."/>
            <person name="Lindquist E."/>
            <person name="Ence D."/>
            <person name="Campbell M."/>
            <person name="Kronenberg Z."/>
            <person name="Feau N."/>
            <person name="Dhillon B."/>
            <person name="Hamelin R."/>
            <person name="Burleigh J."/>
            <person name="Smith J."/>
            <person name="Yandell M."/>
            <person name="Nelson C."/>
            <person name="Grigoriev I."/>
            <person name="Davis J."/>
        </authorList>
    </citation>
    <scope>NUCLEOTIDE SEQUENCE</scope>
    <source>
        <strain evidence="2">G11</strain>
    </source>
</reference>
<dbReference type="Proteomes" id="UP000886653">
    <property type="component" value="Unassembled WGS sequence"/>
</dbReference>
<gene>
    <name evidence="2" type="ORF">CROQUDRAFT_661713</name>
</gene>
<organism evidence="2 3">
    <name type="scientific">Cronartium quercuum f. sp. fusiforme G11</name>
    <dbReference type="NCBI Taxonomy" id="708437"/>
    <lineage>
        <taxon>Eukaryota</taxon>
        <taxon>Fungi</taxon>
        <taxon>Dikarya</taxon>
        <taxon>Basidiomycota</taxon>
        <taxon>Pucciniomycotina</taxon>
        <taxon>Pucciniomycetes</taxon>
        <taxon>Pucciniales</taxon>
        <taxon>Coleosporiaceae</taxon>
        <taxon>Cronartium</taxon>
    </lineage>
</organism>
<sequence length="61" mass="6868">MRGHIQDLDHPHTPYACVLHTKLLHVEKETVMAKRSKTRLGANEPGSRQTFQASKSNTNVT</sequence>
<name>A0A9P6NBF6_9BASI</name>
<comment type="caution">
    <text evidence="2">The sequence shown here is derived from an EMBL/GenBank/DDBJ whole genome shotgun (WGS) entry which is preliminary data.</text>
</comment>
<evidence type="ECO:0000313" key="2">
    <source>
        <dbReference type="EMBL" id="KAG0143054.1"/>
    </source>
</evidence>